<organism evidence="3 4">
    <name type="scientific">Paracoccus isoporae</name>
    <dbReference type="NCBI Taxonomy" id="591205"/>
    <lineage>
        <taxon>Bacteria</taxon>
        <taxon>Pseudomonadati</taxon>
        <taxon>Pseudomonadota</taxon>
        <taxon>Alphaproteobacteria</taxon>
        <taxon>Rhodobacterales</taxon>
        <taxon>Paracoccaceae</taxon>
        <taxon>Paracoccus</taxon>
    </lineage>
</organism>
<dbReference type="Pfam" id="PF07578">
    <property type="entry name" value="LAB_N"/>
    <property type="match status" value="1"/>
</dbReference>
<gene>
    <name evidence="3" type="ORF">SAMN05421538_103231</name>
</gene>
<keyword evidence="1" id="KW-0812">Transmembrane</keyword>
<name>A0A1G6ZE69_9RHOB</name>
<evidence type="ECO:0000256" key="1">
    <source>
        <dbReference type="SAM" id="Phobius"/>
    </source>
</evidence>
<keyword evidence="4" id="KW-1185">Reference proteome</keyword>
<proteinExistence type="predicted"/>
<dbReference type="InterPro" id="IPR011499">
    <property type="entry name" value="Lipid_A_biosynth_N"/>
</dbReference>
<dbReference type="Proteomes" id="UP000199344">
    <property type="component" value="Unassembled WGS sequence"/>
</dbReference>
<keyword evidence="1" id="KW-0472">Membrane</keyword>
<dbReference type="GO" id="GO:0016020">
    <property type="term" value="C:membrane"/>
    <property type="evidence" value="ECO:0007669"/>
    <property type="project" value="GOC"/>
</dbReference>
<accession>A0A1G6ZE69</accession>
<sequence>MKEMLFALLHIDGWSEFAWVVTGLAAQMAFASRFLVQWIASERAGRSHIPIAFWYLSIVGGTLLLAYALYRRDVVFILGQSTGLIVYLRNLVLIHREARQPVPLADPPAG</sequence>
<evidence type="ECO:0000313" key="3">
    <source>
        <dbReference type="EMBL" id="SDE00772.1"/>
    </source>
</evidence>
<dbReference type="SMART" id="SM01259">
    <property type="entry name" value="LAB_N"/>
    <property type="match status" value="1"/>
</dbReference>
<dbReference type="RefSeq" id="WP_090522390.1">
    <property type="nucleotide sequence ID" value="NZ_FNAH01000003.1"/>
</dbReference>
<protein>
    <submittedName>
        <fullName evidence="3">Uncharacterized N-terminal domain of lipid-A-disaccharide synthase</fullName>
    </submittedName>
</protein>
<feature type="transmembrane region" description="Helical" evidence="1">
    <location>
        <begin position="17"/>
        <end position="40"/>
    </location>
</feature>
<reference evidence="3 4" key="1">
    <citation type="submission" date="2016-10" db="EMBL/GenBank/DDBJ databases">
        <authorList>
            <person name="de Groot N.N."/>
        </authorList>
    </citation>
    <scope>NUCLEOTIDE SEQUENCE [LARGE SCALE GENOMIC DNA]</scope>
    <source>
        <strain evidence="3 4">DSM 22220</strain>
    </source>
</reference>
<dbReference type="AlphaFoldDB" id="A0A1G6ZE69"/>
<dbReference type="GO" id="GO:0009245">
    <property type="term" value="P:lipid A biosynthetic process"/>
    <property type="evidence" value="ECO:0007669"/>
    <property type="project" value="InterPro"/>
</dbReference>
<feature type="domain" description="Lipid A biosynthesis N-terminal" evidence="2">
    <location>
        <begin position="22"/>
        <end position="93"/>
    </location>
</feature>
<dbReference type="GO" id="GO:0008915">
    <property type="term" value="F:lipid-A-disaccharide synthase activity"/>
    <property type="evidence" value="ECO:0007669"/>
    <property type="project" value="InterPro"/>
</dbReference>
<evidence type="ECO:0000259" key="2">
    <source>
        <dbReference type="SMART" id="SM01259"/>
    </source>
</evidence>
<dbReference type="OrthoDB" id="9793186at2"/>
<evidence type="ECO:0000313" key="4">
    <source>
        <dbReference type="Proteomes" id="UP000199344"/>
    </source>
</evidence>
<dbReference type="STRING" id="591205.SAMN05421538_103231"/>
<dbReference type="EMBL" id="FNAH01000003">
    <property type="protein sequence ID" value="SDE00772.1"/>
    <property type="molecule type" value="Genomic_DNA"/>
</dbReference>
<keyword evidence="1" id="KW-1133">Transmembrane helix</keyword>
<feature type="transmembrane region" description="Helical" evidence="1">
    <location>
        <begin position="76"/>
        <end position="94"/>
    </location>
</feature>
<dbReference type="Gene3D" id="1.20.1280.290">
    <property type="match status" value="1"/>
</dbReference>
<dbReference type="PIRSF" id="PIRSF028440">
    <property type="entry name" value="UCP_LAB_N"/>
    <property type="match status" value="1"/>
</dbReference>
<dbReference type="InterPro" id="IPR014546">
    <property type="entry name" value="UCP028440_lipidA_biosyn"/>
</dbReference>
<feature type="transmembrane region" description="Helical" evidence="1">
    <location>
        <begin position="52"/>
        <end position="70"/>
    </location>
</feature>